<sequence length="152" mass="17736">MDNKKEASAMMYGFFLLIAADILFLIFAKKKLEIPAQFLYSIFLIIFAFCIWKIATIRILSLEVSEHVLSVKYNHPWTTVRRPALEIPMYKVASFKIEKTLIDYKLIVTIKTRKGLRSFFYKAGILYGNNVIKLNHIAKSVRSSRLRLENKQ</sequence>
<reference evidence="3" key="1">
    <citation type="submission" date="2016-11" db="EMBL/GenBank/DDBJ databases">
        <authorList>
            <person name="Varghese N."/>
            <person name="Submissions S."/>
        </authorList>
    </citation>
    <scope>NUCLEOTIDE SEQUENCE [LARGE SCALE GENOMIC DNA]</scope>
    <source>
        <strain evidence="3">DSM 18016</strain>
    </source>
</reference>
<evidence type="ECO:0000313" key="3">
    <source>
        <dbReference type="Proteomes" id="UP000184498"/>
    </source>
</evidence>
<dbReference type="AlphaFoldDB" id="A0A1M6NEE9"/>
<evidence type="ECO:0008006" key="4">
    <source>
        <dbReference type="Google" id="ProtNLM"/>
    </source>
</evidence>
<dbReference type="OrthoDB" id="1261364at2"/>
<keyword evidence="1" id="KW-0812">Transmembrane</keyword>
<keyword evidence="3" id="KW-1185">Reference proteome</keyword>
<dbReference type="STRING" id="216903.SAMN05444371_0375"/>
<dbReference type="Proteomes" id="UP000184498">
    <property type="component" value="Unassembled WGS sequence"/>
</dbReference>
<accession>A0A1M6NEE9</accession>
<organism evidence="2 3">
    <name type="scientific">Epilithonimonas mollis</name>
    <dbReference type="NCBI Taxonomy" id="216903"/>
    <lineage>
        <taxon>Bacteria</taxon>
        <taxon>Pseudomonadati</taxon>
        <taxon>Bacteroidota</taxon>
        <taxon>Flavobacteriia</taxon>
        <taxon>Flavobacteriales</taxon>
        <taxon>Weeksellaceae</taxon>
        <taxon>Chryseobacterium group</taxon>
        <taxon>Epilithonimonas</taxon>
    </lineage>
</organism>
<feature type="transmembrane region" description="Helical" evidence="1">
    <location>
        <begin position="9"/>
        <end position="28"/>
    </location>
</feature>
<gene>
    <name evidence="2" type="ORF">SAMN05444371_0375</name>
</gene>
<proteinExistence type="predicted"/>
<dbReference type="RefSeq" id="WP_139258185.1">
    <property type="nucleotide sequence ID" value="NZ_FRAM01000001.1"/>
</dbReference>
<feature type="transmembrane region" description="Helical" evidence="1">
    <location>
        <begin position="34"/>
        <end position="52"/>
    </location>
</feature>
<evidence type="ECO:0000256" key="1">
    <source>
        <dbReference type="SAM" id="Phobius"/>
    </source>
</evidence>
<keyword evidence="1" id="KW-1133">Transmembrane helix</keyword>
<protein>
    <recommendedName>
        <fullName evidence="4">DUF304 domain-containing protein</fullName>
    </recommendedName>
</protein>
<dbReference type="EMBL" id="FRAM01000001">
    <property type="protein sequence ID" value="SHJ94118.1"/>
    <property type="molecule type" value="Genomic_DNA"/>
</dbReference>
<name>A0A1M6NEE9_9FLAO</name>
<keyword evidence="1" id="KW-0472">Membrane</keyword>
<evidence type="ECO:0000313" key="2">
    <source>
        <dbReference type="EMBL" id="SHJ94118.1"/>
    </source>
</evidence>